<name>A0ABN2IAW8_9ACTN</name>
<evidence type="ECO:0000313" key="2">
    <source>
        <dbReference type="Proteomes" id="UP001500618"/>
    </source>
</evidence>
<protein>
    <recommendedName>
        <fullName evidence="3">YozE SAM-like domain-containing protein</fullName>
    </recommendedName>
</protein>
<dbReference type="RefSeq" id="WP_344313549.1">
    <property type="nucleotide sequence ID" value="NZ_BAAANY010000023.1"/>
</dbReference>
<reference evidence="1 2" key="1">
    <citation type="journal article" date="2019" name="Int. J. Syst. Evol. Microbiol.">
        <title>The Global Catalogue of Microorganisms (GCM) 10K type strain sequencing project: providing services to taxonomists for standard genome sequencing and annotation.</title>
        <authorList>
            <consortium name="The Broad Institute Genomics Platform"/>
            <consortium name="The Broad Institute Genome Sequencing Center for Infectious Disease"/>
            <person name="Wu L."/>
            <person name="Ma J."/>
        </authorList>
    </citation>
    <scope>NUCLEOTIDE SEQUENCE [LARGE SCALE GENOMIC DNA]</scope>
    <source>
        <strain evidence="1 2">JCM 14718</strain>
    </source>
</reference>
<organism evidence="1 2">
    <name type="scientific">Fodinicola feengrottensis</name>
    <dbReference type="NCBI Taxonomy" id="435914"/>
    <lineage>
        <taxon>Bacteria</taxon>
        <taxon>Bacillati</taxon>
        <taxon>Actinomycetota</taxon>
        <taxon>Actinomycetes</taxon>
        <taxon>Mycobacteriales</taxon>
        <taxon>Fodinicola</taxon>
    </lineage>
</organism>
<gene>
    <name evidence="1" type="ORF">GCM10009765_58620</name>
</gene>
<proteinExistence type="predicted"/>
<evidence type="ECO:0000313" key="1">
    <source>
        <dbReference type="EMBL" id="GAA1701329.1"/>
    </source>
</evidence>
<accession>A0ABN2IAW8</accession>
<evidence type="ECO:0008006" key="3">
    <source>
        <dbReference type="Google" id="ProtNLM"/>
    </source>
</evidence>
<dbReference type="EMBL" id="BAAANY010000023">
    <property type="protein sequence ID" value="GAA1701329.1"/>
    <property type="molecule type" value="Genomic_DNA"/>
</dbReference>
<dbReference type="Proteomes" id="UP001500618">
    <property type="component" value="Unassembled WGS sequence"/>
</dbReference>
<comment type="caution">
    <text evidence="1">The sequence shown here is derived from an EMBL/GenBank/DDBJ whole genome shotgun (WGS) entry which is preliminary data.</text>
</comment>
<sequence length="62" mass="7404">MTAHQNRQFENWLFDQKDYPEGIYDLATDLEEFPNPSDIRRWLEEAFDAGYDSGYDASWPLQ</sequence>
<keyword evidence="2" id="KW-1185">Reference proteome</keyword>